<proteinExistence type="predicted"/>
<comment type="caution">
    <text evidence="2">The sequence shown here is derived from an EMBL/GenBank/DDBJ whole genome shotgun (WGS) entry which is preliminary data.</text>
</comment>
<keyword evidence="1" id="KW-0472">Membrane</keyword>
<name>A0A5C4MM12_9ACTN</name>
<dbReference type="EMBL" id="VDFR01000048">
    <property type="protein sequence ID" value="TNC47131.1"/>
    <property type="molecule type" value="Genomic_DNA"/>
</dbReference>
<reference evidence="2 4" key="1">
    <citation type="submission" date="2019-05" db="EMBL/GenBank/DDBJ databases">
        <title>Mumia sp. nov., isolated from the intestinal contents of plateau pika (Ochotona curzoniae) in the Qinghai-Tibet plateau of China.</title>
        <authorList>
            <person name="Tian Z."/>
        </authorList>
    </citation>
    <scope>NUCLEOTIDE SEQUENCE [LARGE SCALE GENOMIC DNA]</scope>
    <source>
        <strain evidence="4">527</strain>
        <strain evidence="2">Z527</strain>
    </source>
</reference>
<gene>
    <name evidence="3" type="ORF">FHE65_10965</name>
    <name evidence="2" type="ORF">FHE65_11620</name>
</gene>
<evidence type="ECO:0000313" key="2">
    <source>
        <dbReference type="EMBL" id="TNC46821.1"/>
    </source>
</evidence>
<evidence type="ECO:0000256" key="1">
    <source>
        <dbReference type="SAM" id="Phobius"/>
    </source>
</evidence>
<protein>
    <submittedName>
        <fullName evidence="2">Uncharacterized protein</fullName>
    </submittedName>
</protein>
<dbReference type="RefSeq" id="WP_139105834.1">
    <property type="nucleotide sequence ID" value="NZ_VDFR01000048.1"/>
</dbReference>
<dbReference type="OrthoDB" id="3701046at2"/>
<feature type="transmembrane region" description="Helical" evidence="1">
    <location>
        <begin position="59"/>
        <end position="79"/>
    </location>
</feature>
<feature type="transmembrane region" description="Helical" evidence="1">
    <location>
        <begin position="123"/>
        <end position="142"/>
    </location>
</feature>
<evidence type="ECO:0000313" key="3">
    <source>
        <dbReference type="EMBL" id="TNC47131.1"/>
    </source>
</evidence>
<keyword evidence="1" id="KW-1133">Transmembrane helix</keyword>
<feature type="transmembrane region" description="Helical" evidence="1">
    <location>
        <begin position="31"/>
        <end position="47"/>
    </location>
</feature>
<dbReference type="Proteomes" id="UP000306740">
    <property type="component" value="Unassembled WGS sequence"/>
</dbReference>
<organism evidence="2 4">
    <name type="scientific">Mumia zhuanghuii</name>
    <dbReference type="NCBI Taxonomy" id="2585211"/>
    <lineage>
        <taxon>Bacteria</taxon>
        <taxon>Bacillati</taxon>
        <taxon>Actinomycetota</taxon>
        <taxon>Actinomycetes</taxon>
        <taxon>Propionibacteriales</taxon>
        <taxon>Nocardioidaceae</taxon>
        <taxon>Mumia</taxon>
    </lineage>
</organism>
<feature type="transmembrane region" description="Helical" evidence="1">
    <location>
        <begin position="100"/>
        <end position="117"/>
    </location>
</feature>
<accession>A0A5C4MM12</accession>
<dbReference type="AlphaFoldDB" id="A0A5C4MM12"/>
<keyword evidence="1" id="KW-0812">Transmembrane</keyword>
<sequence length="158" mass="17282">MESDDEIRAQLRTLERAEAAPYTDFRPTPRWFLPAAALWGGSLAAFVRLSRSDSRPAEIVAVVGIIGLAALIGAYVGWYQRYHGATPSLFRRKPPEIRRVMAFYVVGAVVVLAVNALTVAVAPWWVCAVVGFVTAGTGLWWYERAYAAAAAATKKRLA</sequence>
<dbReference type="EMBL" id="VDFR01000051">
    <property type="protein sequence ID" value="TNC46821.1"/>
    <property type="molecule type" value="Genomic_DNA"/>
</dbReference>
<evidence type="ECO:0000313" key="4">
    <source>
        <dbReference type="Proteomes" id="UP000306740"/>
    </source>
</evidence>